<dbReference type="Proteomes" id="UP001056120">
    <property type="component" value="Linkage Group LG15"/>
</dbReference>
<evidence type="ECO:0000313" key="2">
    <source>
        <dbReference type="Proteomes" id="UP001056120"/>
    </source>
</evidence>
<proteinExistence type="predicted"/>
<protein>
    <submittedName>
        <fullName evidence="1">Uncharacterized protein</fullName>
    </submittedName>
</protein>
<sequence length="160" mass="18599">MEMGVFLLRVESSEYRLEFHKRARPVLITYNKREKNLREKFILSVTQSSLWFTVYHLISSILVEYAYLLLNFVSGSHNRHCIFWIEDLVNIQQKSCRYQVKSNIEEESEDDCDEDDDELEILTKEVALLARRITAMGGHTISASPYRFAAGTHSSPPPLL</sequence>
<accession>A0ACB9G3T1</accession>
<gene>
    <name evidence="1" type="ORF">L1987_47532</name>
</gene>
<name>A0ACB9G3T1_9ASTR</name>
<reference evidence="2" key="1">
    <citation type="journal article" date="2022" name="Mol. Ecol. Resour.">
        <title>The genomes of chicory, endive, great burdock and yacon provide insights into Asteraceae palaeo-polyploidization history and plant inulin production.</title>
        <authorList>
            <person name="Fan W."/>
            <person name="Wang S."/>
            <person name="Wang H."/>
            <person name="Wang A."/>
            <person name="Jiang F."/>
            <person name="Liu H."/>
            <person name="Zhao H."/>
            <person name="Xu D."/>
            <person name="Zhang Y."/>
        </authorList>
    </citation>
    <scope>NUCLEOTIDE SEQUENCE [LARGE SCALE GENOMIC DNA]</scope>
    <source>
        <strain evidence="2">cv. Yunnan</strain>
    </source>
</reference>
<keyword evidence="2" id="KW-1185">Reference proteome</keyword>
<organism evidence="1 2">
    <name type="scientific">Smallanthus sonchifolius</name>
    <dbReference type="NCBI Taxonomy" id="185202"/>
    <lineage>
        <taxon>Eukaryota</taxon>
        <taxon>Viridiplantae</taxon>
        <taxon>Streptophyta</taxon>
        <taxon>Embryophyta</taxon>
        <taxon>Tracheophyta</taxon>
        <taxon>Spermatophyta</taxon>
        <taxon>Magnoliopsida</taxon>
        <taxon>eudicotyledons</taxon>
        <taxon>Gunneridae</taxon>
        <taxon>Pentapetalae</taxon>
        <taxon>asterids</taxon>
        <taxon>campanulids</taxon>
        <taxon>Asterales</taxon>
        <taxon>Asteraceae</taxon>
        <taxon>Asteroideae</taxon>
        <taxon>Heliantheae alliance</taxon>
        <taxon>Millerieae</taxon>
        <taxon>Smallanthus</taxon>
    </lineage>
</organism>
<comment type="caution">
    <text evidence="1">The sequence shown here is derived from an EMBL/GenBank/DDBJ whole genome shotgun (WGS) entry which is preliminary data.</text>
</comment>
<reference evidence="1 2" key="2">
    <citation type="journal article" date="2022" name="Mol. Ecol. Resour.">
        <title>The genomes of chicory, endive, great burdock and yacon provide insights into Asteraceae paleo-polyploidization history and plant inulin production.</title>
        <authorList>
            <person name="Fan W."/>
            <person name="Wang S."/>
            <person name="Wang H."/>
            <person name="Wang A."/>
            <person name="Jiang F."/>
            <person name="Liu H."/>
            <person name="Zhao H."/>
            <person name="Xu D."/>
            <person name="Zhang Y."/>
        </authorList>
    </citation>
    <scope>NUCLEOTIDE SEQUENCE [LARGE SCALE GENOMIC DNA]</scope>
    <source>
        <strain evidence="2">cv. Yunnan</strain>
        <tissue evidence="1">Leaves</tissue>
    </source>
</reference>
<dbReference type="EMBL" id="CM042032">
    <property type="protein sequence ID" value="KAI3777730.1"/>
    <property type="molecule type" value="Genomic_DNA"/>
</dbReference>
<evidence type="ECO:0000313" key="1">
    <source>
        <dbReference type="EMBL" id="KAI3777730.1"/>
    </source>
</evidence>